<dbReference type="AlphaFoldDB" id="A0A0A8XZR6"/>
<protein>
    <submittedName>
        <fullName evidence="1">Uncharacterized protein</fullName>
    </submittedName>
</protein>
<reference evidence="1" key="2">
    <citation type="journal article" date="2015" name="Data Brief">
        <title>Shoot transcriptome of the giant reed, Arundo donax.</title>
        <authorList>
            <person name="Barrero R.A."/>
            <person name="Guerrero F.D."/>
            <person name="Moolhuijzen P."/>
            <person name="Goolsby J.A."/>
            <person name="Tidwell J."/>
            <person name="Bellgard S.E."/>
            <person name="Bellgard M.I."/>
        </authorList>
    </citation>
    <scope>NUCLEOTIDE SEQUENCE</scope>
    <source>
        <tissue evidence="1">Shoot tissue taken approximately 20 cm above the soil surface</tissue>
    </source>
</reference>
<sequence>MDESCCTTSLQTSSWLVLQVWGKMGSEPSMCSYCAITCS</sequence>
<organism evidence="1">
    <name type="scientific">Arundo donax</name>
    <name type="common">Giant reed</name>
    <name type="synonym">Donax arundinaceus</name>
    <dbReference type="NCBI Taxonomy" id="35708"/>
    <lineage>
        <taxon>Eukaryota</taxon>
        <taxon>Viridiplantae</taxon>
        <taxon>Streptophyta</taxon>
        <taxon>Embryophyta</taxon>
        <taxon>Tracheophyta</taxon>
        <taxon>Spermatophyta</taxon>
        <taxon>Magnoliopsida</taxon>
        <taxon>Liliopsida</taxon>
        <taxon>Poales</taxon>
        <taxon>Poaceae</taxon>
        <taxon>PACMAD clade</taxon>
        <taxon>Arundinoideae</taxon>
        <taxon>Arundineae</taxon>
        <taxon>Arundo</taxon>
    </lineage>
</organism>
<reference evidence="1" key="1">
    <citation type="submission" date="2014-09" db="EMBL/GenBank/DDBJ databases">
        <authorList>
            <person name="Magalhaes I.L.F."/>
            <person name="Oliveira U."/>
            <person name="Santos F.R."/>
            <person name="Vidigal T.H.D.A."/>
            <person name="Brescovit A.D."/>
            <person name="Santos A.J."/>
        </authorList>
    </citation>
    <scope>NUCLEOTIDE SEQUENCE</scope>
    <source>
        <tissue evidence="1">Shoot tissue taken approximately 20 cm above the soil surface</tissue>
    </source>
</reference>
<name>A0A0A8XZR6_ARUDO</name>
<accession>A0A0A8XZR6</accession>
<evidence type="ECO:0000313" key="1">
    <source>
        <dbReference type="EMBL" id="JAD18110.1"/>
    </source>
</evidence>
<proteinExistence type="predicted"/>
<dbReference type="EMBL" id="GBRH01279785">
    <property type="protein sequence ID" value="JAD18110.1"/>
    <property type="molecule type" value="Transcribed_RNA"/>
</dbReference>